<reference evidence="5 6" key="1">
    <citation type="submission" date="2017-02" db="EMBL/GenBank/DDBJ databases">
        <authorList>
            <person name="Peterson S.W."/>
        </authorList>
    </citation>
    <scope>NUCLEOTIDE SEQUENCE [LARGE SCALE GENOMIC DNA]</scope>
    <source>
        <strain evidence="5 6">VKM Ac-2059</strain>
    </source>
</reference>
<comment type="similarity">
    <text evidence="1">Belongs to the protein kinase superfamily. ADCK protein kinase family.</text>
</comment>
<dbReference type="Pfam" id="PF03109">
    <property type="entry name" value="ABC1"/>
    <property type="match status" value="1"/>
</dbReference>
<dbReference type="STRING" id="123320.SAMN06309945_0090"/>
<sequence>MYLFIVIPLAIVYALGVGFVTRRLLGAPVGWPRTFVVGLVVFATSVPFTQYTAGKAGLLDGAGGLDVHPVVALAFILLAFGWTFAFGVAFLVGIEAIWPTASVPNPIYAFQEAVHRRRRTQRYLQILAIASRHGVGHAIHGHPHRRTAADATAGASVATTPSSTPSPSGATRSPDAIVSFLNDAGVTFVKLGQVMSTRRDLLPPRFIEALSSLQTSATTLPWSDIERVVERELGRPLGEVFAWVDHEPLAAASVAQVHRATLLDGTDVVLKVQRPDAERQVRADVDIILRIADRIEAKTSWGAEFGAVSLANGFAKTLEEELDYRIEFGNTEMIRSAVEHTASHVLSVPRVFAEASSRRVLTQERVDGIPLGKAQEHLASMPMVDRQALAEALLDAVLQQVIVEGVFHADLHPGNLILREDGTLGMIDFGAIGVLERSMREALATLLLAAASEDDVATTDALLLVVTVPDGTDTQAMQREIGKVLTLMRHRRKGDGSIFSVLLDVIRAYHLGLPASLSSAFRTIVTLDGCLTLLDPDFDLVDHALKRVPHFMRHLLSPERLFASAQAQAATSLATLRKLPRRIESVSSRIENGTFSVRVRSFATGDDRWWVSTLVSETVGVLIAITAVVVGIVLVVTDSGPYIVPDVRLFAFLGSTIGLVGFILILRSLRRVFLTKPR</sequence>
<keyword evidence="6" id="KW-1185">Reference proteome</keyword>
<evidence type="ECO:0000256" key="2">
    <source>
        <dbReference type="SAM" id="MobiDB-lite"/>
    </source>
</evidence>
<feature type="compositionally biased region" description="Low complexity" evidence="2">
    <location>
        <begin position="149"/>
        <end position="171"/>
    </location>
</feature>
<dbReference type="Proteomes" id="UP000190857">
    <property type="component" value="Unassembled WGS sequence"/>
</dbReference>
<dbReference type="PANTHER" id="PTHR10566">
    <property type="entry name" value="CHAPERONE-ACTIVITY OF BC1 COMPLEX CABC1 -RELATED"/>
    <property type="match status" value="1"/>
</dbReference>
<dbReference type="Gene3D" id="1.10.510.10">
    <property type="entry name" value="Transferase(Phosphotransferase) domain 1"/>
    <property type="match status" value="1"/>
</dbReference>
<feature type="region of interest" description="Disordered" evidence="2">
    <location>
        <begin position="139"/>
        <end position="172"/>
    </location>
</feature>
<dbReference type="PANTHER" id="PTHR10566:SF113">
    <property type="entry name" value="PROTEIN ACTIVITY OF BC1 COMPLEX KINASE 7, CHLOROPLASTIC"/>
    <property type="match status" value="1"/>
</dbReference>
<evidence type="ECO:0000313" key="5">
    <source>
        <dbReference type="EMBL" id="SKC35603.1"/>
    </source>
</evidence>
<evidence type="ECO:0000256" key="3">
    <source>
        <dbReference type="SAM" id="Phobius"/>
    </source>
</evidence>
<feature type="transmembrane region" description="Helical" evidence="3">
    <location>
        <begin position="649"/>
        <end position="669"/>
    </location>
</feature>
<protein>
    <submittedName>
        <fullName evidence="5">Ubiquinone biosynthesis protein</fullName>
    </submittedName>
</protein>
<evidence type="ECO:0000259" key="4">
    <source>
        <dbReference type="Pfam" id="PF03109"/>
    </source>
</evidence>
<dbReference type="CDD" id="cd05121">
    <property type="entry name" value="ABC1_ADCK3-like"/>
    <property type="match status" value="1"/>
</dbReference>
<dbReference type="RefSeq" id="WP_079726347.1">
    <property type="nucleotide sequence ID" value="NZ_FUZP01000001.1"/>
</dbReference>
<feature type="transmembrane region" description="Helical" evidence="3">
    <location>
        <begin position="618"/>
        <end position="637"/>
    </location>
</feature>
<gene>
    <name evidence="5" type="ORF">SAMN06309945_0090</name>
</gene>
<keyword evidence="3" id="KW-0472">Membrane</keyword>
<feature type="domain" description="ABC1 atypical kinase-like" evidence="4">
    <location>
        <begin position="213"/>
        <end position="455"/>
    </location>
</feature>
<proteinExistence type="inferred from homology"/>
<feature type="transmembrane region" description="Helical" evidence="3">
    <location>
        <begin position="6"/>
        <end position="25"/>
    </location>
</feature>
<dbReference type="SUPFAM" id="SSF56112">
    <property type="entry name" value="Protein kinase-like (PK-like)"/>
    <property type="match status" value="1"/>
</dbReference>
<keyword evidence="3" id="KW-1133">Transmembrane helix</keyword>
<dbReference type="AlphaFoldDB" id="A0A1T5I997"/>
<dbReference type="InterPro" id="IPR050154">
    <property type="entry name" value="UbiB_kinase"/>
</dbReference>
<name>A0A1T5I997_9MICO</name>
<dbReference type="InterPro" id="IPR004147">
    <property type="entry name" value="ABC1_dom"/>
</dbReference>
<evidence type="ECO:0000313" key="6">
    <source>
        <dbReference type="Proteomes" id="UP000190857"/>
    </source>
</evidence>
<dbReference type="EMBL" id="FUZP01000001">
    <property type="protein sequence ID" value="SKC35603.1"/>
    <property type="molecule type" value="Genomic_DNA"/>
</dbReference>
<dbReference type="OrthoDB" id="9795390at2"/>
<feature type="transmembrane region" description="Helical" evidence="3">
    <location>
        <begin position="71"/>
        <end position="92"/>
    </location>
</feature>
<organism evidence="5 6">
    <name type="scientific">Okibacterium fritillariae</name>
    <dbReference type="NCBI Taxonomy" id="123320"/>
    <lineage>
        <taxon>Bacteria</taxon>
        <taxon>Bacillati</taxon>
        <taxon>Actinomycetota</taxon>
        <taxon>Actinomycetes</taxon>
        <taxon>Micrococcales</taxon>
        <taxon>Microbacteriaceae</taxon>
        <taxon>Okibacterium</taxon>
    </lineage>
</organism>
<accession>A0A1T5I997</accession>
<keyword evidence="3" id="KW-0812">Transmembrane</keyword>
<dbReference type="InterPro" id="IPR011009">
    <property type="entry name" value="Kinase-like_dom_sf"/>
</dbReference>
<feature type="transmembrane region" description="Helical" evidence="3">
    <location>
        <begin position="34"/>
        <end position="51"/>
    </location>
</feature>
<evidence type="ECO:0000256" key="1">
    <source>
        <dbReference type="ARBA" id="ARBA00009670"/>
    </source>
</evidence>
<keyword evidence="5" id="KW-0830">Ubiquinone</keyword>